<dbReference type="PROSITE" id="PS50181">
    <property type="entry name" value="FBOX"/>
    <property type="match status" value="1"/>
</dbReference>
<accession>A0A395N3T8</accession>
<dbReference type="STRING" id="2594813.A0A395N3T8"/>
<proteinExistence type="predicted"/>
<protein>
    <submittedName>
        <fullName evidence="3">F-box protein</fullName>
    </submittedName>
</protein>
<dbReference type="AlphaFoldDB" id="A0A395N3T8"/>
<sequence>MQCLVKVVENTLLQFCCEVWSMDDEYTSSQSMNEDSKDEQKQTTAQPTQKKKKILGDSREVVSNININNNNNLLRLPAELQTMIFQNLTFGEVESLRRTCRALRYSIDKSFIRFIFPDLKVELLSTCYQCLRNDPERESLIKASKSDARYPLANECIECVASRGGFFVGRAYTLGSLATSNHQPFYVMEYTDQSSIFRSLNVLGNAFLVFDYQLWRRYQPKQSTFRRVLNRVAAYLIFWTYPPSIEQKFPGKWWFTRQDLPSRSDSLGRGQQDLGVW</sequence>
<reference evidence="3 4" key="1">
    <citation type="journal article" date="2018" name="PLoS Pathog.">
        <title>Evolution of structural diversity of trichothecenes, a family of toxins produced by plant pathogenic and entomopathogenic fungi.</title>
        <authorList>
            <person name="Proctor R.H."/>
            <person name="McCormick S.P."/>
            <person name="Kim H.S."/>
            <person name="Cardoza R.E."/>
            <person name="Stanley A.M."/>
            <person name="Lindo L."/>
            <person name="Kelly A."/>
            <person name="Brown D.W."/>
            <person name="Lee T."/>
            <person name="Vaughan M.M."/>
            <person name="Alexander N.J."/>
            <person name="Busman M."/>
            <person name="Gutierrez S."/>
        </authorList>
    </citation>
    <scope>NUCLEOTIDE SEQUENCE [LARGE SCALE GENOMIC DNA]</scope>
    <source>
        <strain evidence="3 4">NRRL 13405</strain>
    </source>
</reference>
<dbReference type="InterPro" id="IPR001810">
    <property type="entry name" value="F-box_dom"/>
</dbReference>
<evidence type="ECO:0000313" key="3">
    <source>
        <dbReference type="EMBL" id="RFN54796.1"/>
    </source>
</evidence>
<dbReference type="CDD" id="cd09917">
    <property type="entry name" value="F-box_SF"/>
    <property type="match status" value="1"/>
</dbReference>
<comment type="caution">
    <text evidence="3">The sequence shown here is derived from an EMBL/GenBank/DDBJ whole genome shotgun (WGS) entry which is preliminary data.</text>
</comment>
<feature type="region of interest" description="Disordered" evidence="1">
    <location>
        <begin position="28"/>
        <end position="53"/>
    </location>
</feature>
<keyword evidence="4" id="KW-1185">Reference proteome</keyword>
<evidence type="ECO:0000313" key="4">
    <source>
        <dbReference type="Proteomes" id="UP000265631"/>
    </source>
</evidence>
<dbReference type="EMBL" id="PXXK01000017">
    <property type="protein sequence ID" value="RFN54796.1"/>
    <property type="molecule type" value="Genomic_DNA"/>
</dbReference>
<organism evidence="3 4">
    <name type="scientific">Fusarium flagelliforme</name>
    <dbReference type="NCBI Taxonomy" id="2675880"/>
    <lineage>
        <taxon>Eukaryota</taxon>
        <taxon>Fungi</taxon>
        <taxon>Dikarya</taxon>
        <taxon>Ascomycota</taxon>
        <taxon>Pezizomycotina</taxon>
        <taxon>Sordariomycetes</taxon>
        <taxon>Hypocreomycetidae</taxon>
        <taxon>Hypocreales</taxon>
        <taxon>Nectriaceae</taxon>
        <taxon>Fusarium</taxon>
        <taxon>Fusarium incarnatum-equiseti species complex</taxon>
    </lineage>
</organism>
<dbReference type="InterPro" id="IPR036047">
    <property type="entry name" value="F-box-like_dom_sf"/>
</dbReference>
<name>A0A395N3T8_9HYPO</name>
<evidence type="ECO:0000259" key="2">
    <source>
        <dbReference type="PROSITE" id="PS50181"/>
    </source>
</evidence>
<dbReference type="Proteomes" id="UP000265631">
    <property type="component" value="Unassembled WGS sequence"/>
</dbReference>
<dbReference type="SUPFAM" id="SSF81383">
    <property type="entry name" value="F-box domain"/>
    <property type="match status" value="1"/>
</dbReference>
<dbReference type="Pfam" id="PF00646">
    <property type="entry name" value="F-box"/>
    <property type="match status" value="1"/>
</dbReference>
<gene>
    <name evidence="3" type="ORF">FIE12Z_927</name>
</gene>
<feature type="domain" description="F-box" evidence="2">
    <location>
        <begin position="70"/>
        <end position="119"/>
    </location>
</feature>
<evidence type="ECO:0000256" key="1">
    <source>
        <dbReference type="SAM" id="MobiDB-lite"/>
    </source>
</evidence>